<dbReference type="InterPro" id="IPR027059">
    <property type="entry name" value="Coatomer_dsu"/>
</dbReference>
<dbReference type="GO" id="GO:0030126">
    <property type="term" value="C:COPI vesicle coat"/>
    <property type="evidence" value="ECO:0007669"/>
    <property type="project" value="UniProtKB-UniRule"/>
</dbReference>
<feature type="domain" description="MHD" evidence="14">
    <location>
        <begin position="271"/>
        <end position="519"/>
    </location>
</feature>
<evidence type="ECO:0000313" key="15">
    <source>
        <dbReference type="EMBL" id="OAD71490.1"/>
    </source>
</evidence>
<evidence type="ECO:0000256" key="6">
    <source>
        <dbReference type="ARBA" id="ARBA00022927"/>
    </source>
</evidence>
<evidence type="ECO:0000256" key="13">
    <source>
        <dbReference type="SAM" id="MobiDB-lite"/>
    </source>
</evidence>
<comment type="function">
    <text evidence="10">The coatomer is a cytosolic protein complex that binds to dilysine motifs and reversibly associates with Golgi non-clathrin-coated vesicles, which further mediate biosynthetic protein transport from the ER, via the Golgi up to the trans Golgi network. Coatomer complex is required for budding from Golgi membranes, and is essential for the retrograde Golgi-to-ER transport of dilysine-tagged proteins.</text>
</comment>
<dbReference type="InParanoid" id="A0A163DIM1"/>
<dbReference type="PANTHER" id="PTHR10121">
    <property type="entry name" value="COATOMER SUBUNIT DELTA"/>
    <property type="match status" value="1"/>
</dbReference>
<dbReference type="GO" id="GO:0000139">
    <property type="term" value="C:Golgi membrane"/>
    <property type="evidence" value="ECO:0007669"/>
    <property type="project" value="UniProtKB-SubCell"/>
</dbReference>
<dbReference type="VEuPathDB" id="FungiDB:PHYBLDRAFT_155738"/>
<dbReference type="GO" id="GO:0006888">
    <property type="term" value="P:endoplasmic reticulum to Golgi vesicle-mediated transport"/>
    <property type="evidence" value="ECO:0007669"/>
    <property type="project" value="TreeGrafter"/>
</dbReference>
<feature type="region of interest" description="Disordered" evidence="13">
    <location>
        <begin position="210"/>
        <end position="234"/>
    </location>
</feature>
<dbReference type="STRING" id="763407.A0A163DIM1"/>
<dbReference type="GO" id="GO:0015031">
    <property type="term" value="P:protein transport"/>
    <property type="evidence" value="ECO:0007669"/>
    <property type="project" value="UniProtKB-KW"/>
</dbReference>
<evidence type="ECO:0000313" key="16">
    <source>
        <dbReference type="Proteomes" id="UP000077315"/>
    </source>
</evidence>
<keyword evidence="7 10" id="KW-0333">Golgi apparatus</keyword>
<comment type="similarity">
    <text evidence="1 10">Belongs to the adaptor complexes medium subunit family. Delta-COP subfamily.</text>
</comment>
<evidence type="ECO:0000256" key="11">
    <source>
        <dbReference type="RuleBase" id="RU366052"/>
    </source>
</evidence>
<evidence type="ECO:0000256" key="10">
    <source>
        <dbReference type="RuleBase" id="RU364018"/>
    </source>
</evidence>
<feature type="compositionally biased region" description="Polar residues" evidence="13">
    <location>
        <begin position="256"/>
        <end position="266"/>
    </location>
</feature>
<gene>
    <name evidence="15" type="ORF">PHYBLDRAFT_155738</name>
</gene>
<evidence type="ECO:0000256" key="2">
    <source>
        <dbReference type="ARBA" id="ARBA00011775"/>
    </source>
</evidence>
<evidence type="ECO:0000256" key="9">
    <source>
        <dbReference type="ARBA" id="ARBA00023329"/>
    </source>
</evidence>
<keyword evidence="3 10" id="KW-0813">Transport</keyword>
<evidence type="ECO:0000256" key="5">
    <source>
        <dbReference type="ARBA" id="ARBA00022892"/>
    </source>
</evidence>
<dbReference type="GO" id="GO:0006890">
    <property type="term" value="P:retrograde vesicle-mediated transport, Golgi to endoplasmic reticulum"/>
    <property type="evidence" value="ECO:0007669"/>
    <property type="project" value="UniProtKB-UniRule"/>
</dbReference>
<dbReference type="Pfam" id="PF01217">
    <property type="entry name" value="Clat_adaptor_s"/>
    <property type="match status" value="1"/>
</dbReference>
<dbReference type="GeneID" id="28994338"/>
<reference evidence="16" key="1">
    <citation type="submission" date="2015-06" db="EMBL/GenBank/DDBJ databases">
        <title>Expansion of signal transduction pathways in fungi by whole-genome duplication.</title>
        <authorList>
            <consortium name="DOE Joint Genome Institute"/>
            <person name="Corrochano L.M."/>
            <person name="Kuo A."/>
            <person name="Marcet-Houben M."/>
            <person name="Polaino S."/>
            <person name="Salamov A."/>
            <person name="Villalobos J.M."/>
            <person name="Alvarez M.I."/>
            <person name="Avalos J."/>
            <person name="Benito E.P."/>
            <person name="Benoit I."/>
            <person name="Burger G."/>
            <person name="Camino L.P."/>
            <person name="Canovas D."/>
            <person name="Cerda-Olmedo E."/>
            <person name="Cheng J.-F."/>
            <person name="Dominguez A."/>
            <person name="Elias M."/>
            <person name="Eslava A.P."/>
            <person name="Glaser F."/>
            <person name="Grimwood J."/>
            <person name="Gutierrez G."/>
            <person name="Heitman J."/>
            <person name="Henrissat B."/>
            <person name="Iturriaga E.A."/>
            <person name="Lang B.F."/>
            <person name="Lavin J.L."/>
            <person name="Lee S."/>
            <person name="Li W."/>
            <person name="Lindquist E."/>
            <person name="Lopez-Garcia S."/>
            <person name="Luque E.M."/>
            <person name="Marcos A.T."/>
            <person name="Martin J."/>
            <person name="McCluskey K."/>
            <person name="Medina H.R."/>
            <person name="Miralles-Duran A."/>
            <person name="Miyazaki A."/>
            <person name="Munoz-Torres E."/>
            <person name="Oguiza J.A."/>
            <person name="Ohm R."/>
            <person name="Olmedo M."/>
            <person name="Orejas M."/>
            <person name="Ortiz-Castellanos L."/>
            <person name="Pisabarro A.G."/>
            <person name="Rodriguez-Romero J."/>
            <person name="Ruiz-Herrera J."/>
            <person name="Ruiz-Vazquez R."/>
            <person name="Sanz C."/>
            <person name="Schackwitz W."/>
            <person name="Schmutz J."/>
            <person name="Shahriari M."/>
            <person name="Shelest E."/>
            <person name="Silva-Franco F."/>
            <person name="Soanes D."/>
            <person name="Syed K."/>
            <person name="Tagua V.G."/>
            <person name="Talbot N.J."/>
            <person name="Thon M."/>
            <person name="De vries R.P."/>
            <person name="Wiebenga A."/>
            <person name="Yadav J.S."/>
            <person name="Braun E.L."/>
            <person name="Baker S."/>
            <person name="Garre V."/>
            <person name="Horwitz B."/>
            <person name="Torres-Martinez S."/>
            <person name="Idnurm A."/>
            <person name="Herrera-Estrella A."/>
            <person name="Gabaldon T."/>
            <person name="Grigoriev I.V."/>
        </authorList>
    </citation>
    <scope>NUCLEOTIDE SEQUENCE [LARGE SCALE GENOMIC DNA]</scope>
    <source>
        <strain evidence="16">NRRL 1555(-)</strain>
    </source>
</reference>
<dbReference type="RefSeq" id="XP_018289530.1">
    <property type="nucleotide sequence ID" value="XM_018433432.1"/>
</dbReference>
<organism evidence="15 16">
    <name type="scientific">Phycomyces blakesleeanus (strain ATCC 8743b / DSM 1359 / FGSC 10004 / NBRC 33097 / NRRL 1555)</name>
    <dbReference type="NCBI Taxonomy" id="763407"/>
    <lineage>
        <taxon>Eukaryota</taxon>
        <taxon>Fungi</taxon>
        <taxon>Fungi incertae sedis</taxon>
        <taxon>Mucoromycota</taxon>
        <taxon>Mucoromycotina</taxon>
        <taxon>Mucoromycetes</taxon>
        <taxon>Mucorales</taxon>
        <taxon>Phycomycetaceae</taxon>
        <taxon>Phycomyces</taxon>
    </lineage>
</organism>
<evidence type="ECO:0000256" key="8">
    <source>
        <dbReference type="ARBA" id="ARBA00023136"/>
    </source>
</evidence>
<dbReference type="GO" id="GO:0051645">
    <property type="term" value="P:Golgi localization"/>
    <property type="evidence" value="ECO:0007669"/>
    <property type="project" value="TreeGrafter"/>
</dbReference>
<comment type="subunit">
    <text evidence="2 10">Oligomeric complex that consists of at least the alpha, beta, beta', gamma, delta, epsilon and zeta subunits.</text>
</comment>
<protein>
    <recommendedName>
        <fullName evidence="10">Coatomer subunit delta</fullName>
    </recommendedName>
</protein>
<dbReference type="CDD" id="cd14830">
    <property type="entry name" value="Delta_COP_N"/>
    <property type="match status" value="1"/>
</dbReference>
<dbReference type="SUPFAM" id="SSF64356">
    <property type="entry name" value="SNARE-like"/>
    <property type="match status" value="1"/>
</dbReference>
<evidence type="ECO:0000256" key="12">
    <source>
        <dbReference type="SAM" id="Coils"/>
    </source>
</evidence>
<dbReference type="OrthoDB" id="10266042at2759"/>
<dbReference type="PROSITE" id="PS51072">
    <property type="entry name" value="MHD"/>
    <property type="match status" value="1"/>
</dbReference>
<feature type="compositionally biased region" description="Polar residues" evidence="13">
    <location>
        <begin position="210"/>
        <end position="222"/>
    </location>
</feature>
<dbReference type="FunFam" id="3.30.450.60:FF:000003">
    <property type="entry name" value="Coatomer subunit delta"/>
    <property type="match status" value="1"/>
</dbReference>
<keyword evidence="9 10" id="KW-0968">Cytoplasmic vesicle</keyword>
<accession>A0A163DIM1</accession>
<dbReference type="Pfam" id="PF00928">
    <property type="entry name" value="Adap_comp_sub"/>
    <property type="match status" value="1"/>
</dbReference>
<evidence type="ECO:0000259" key="14">
    <source>
        <dbReference type="PROSITE" id="PS51072"/>
    </source>
</evidence>
<dbReference type="SUPFAM" id="SSF49447">
    <property type="entry name" value="Second domain of Mu2 adaptin subunit (ap50) of ap2 adaptor"/>
    <property type="match status" value="1"/>
</dbReference>
<keyword evidence="5 10" id="KW-0931">ER-Golgi transport</keyword>
<evidence type="ECO:0000256" key="4">
    <source>
        <dbReference type="ARBA" id="ARBA00022490"/>
    </source>
</evidence>
<dbReference type="InterPro" id="IPR011012">
    <property type="entry name" value="Longin-like_dom_sf"/>
</dbReference>
<feature type="coiled-coil region" evidence="12">
    <location>
        <begin position="136"/>
        <end position="176"/>
    </location>
</feature>
<keyword evidence="6 10" id="KW-0653">Protein transport</keyword>
<comment type="subcellular location">
    <subcellularLocation>
        <location evidence="10 11">Cytoplasm</location>
    </subcellularLocation>
    <subcellularLocation>
        <location evidence="10 11">Cytoplasmic vesicle</location>
        <location evidence="10 11">COPI-coated vesicle membrane</location>
        <topology evidence="10 11">Peripheral membrane protein</topology>
        <orientation evidence="10 11">Cytoplasmic side</orientation>
    </subcellularLocation>
    <subcellularLocation>
        <location evidence="10 11">Golgi apparatus membrane</location>
        <topology evidence="10 11">Peripheral membrane protein</topology>
        <orientation evidence="10 11">Cytoplasmic side</orientation>
    </subcellularLocation>
</comment>
<dbReference type="InterPro" id="IPR036168">
    <property type="entry name" value="AP2_Mu_C_sf"/>
</dbReference>
<dbReference type="Gene3D" id="3.30.450.60">
    <property type="match status" value="1"/>
</dbReference>
<dbReference type="AlphaFoldDB" id="A0A163DIM1"/>
<evidence type="ECO:0000256" key="3">
    <source>
        <dbReference type="ARBA" id="ARBA00022448"/>
    </source>
</evidence>
<feature type="region of interest" description="Disordered" evidence="13">
    <location>
        <begin position="252"/>
        <end position="272"/>
    </location>
</feature>
<sequence length="519" mass="57885">MVVLAASIVTKSGKAVISRQFREMQRSRIEGLLASFPKLTSTGHQHTTVETEHVRYVYQPLDDLFIVLITNRQSNILQDIESLHLFARVVTDICRSTDERDILSKSFELLCAFDEIISEGYQENVNLAQVKSIIEMESHEERIQEIIARNKEQEAKEELKRRAKQFEMQKKEAAKRGQGFMQGNFSANNYMGGQHSPSIDPTIQTSVESSTMSFGRSSTPPVTSKAKGMQLSRKPKTADLFEAIKTEVEPVRAVPSASSAPTNSTGFAKHQESVHIDIEERVSLAANKDGGLEQMDIKGVLTLRVVDNASARVRISIRATEDSAIQFKVSHIYIDTHPNVDKVAFKNENVVQMRDLARPFPTNQNLGVVKWKYTTRDETAVPLSVTCWPSPAGDGTCDVNVEYELEADHLELRDVVISVPLPAQPIANVNHVDGSYYVDHERHVLEWRLPVVSSANKSGLLECNIPGDNADSFFPVMVSFVSDKLICDVDVLQVQNLDTNTPALFSKEVLLVADDYIIG</sequence>
<dbReference type="Gene3D" id="2.60.40.1170">
    <property type="entry name" value="Mu homology domain, subdomain B"/>
    <property type="match status" value="2"/>
</dbReference>
<keyword evidence="8 10" id="KW-0472">Membrane</keyword>
<proteinExistence type="inferred from homology"/>
<evidence type="ECO:0000256" key="7">
    <source>
        <dbReference type="ARBA" id="ARBA00023034"/>
    </source>
</evidence>
<dbReference type="Proteomes" id="UP000077315">
    <property type="component" value="Unassembled WGS sequence"/>
</dbReference>
<dbReference type="InterPro" id="IPR022775">
    <property type="entry name" value="AP_mu_sigma_su"/>
</dbReference>
<dbReference type="PANTHER" id="PTHR10121:SF0">
    <property type="entry name" value="COATOMER SUBUNIT DELTA"/>
    <property type="match status" value="1"/>
</dbReference>
<dbReference type="InterPro" id="IPR028565">
    <property type="entry name" value="MHD"/>
</dbReference>
<evidence type="ECO:0000256" key="1">
    <source>
        <dbReference type="ARBA" id="ARBA00010516"/>
    </source>
</evidence>
<dbReference type="EMBL" id="KV440985">
    <property type="protein sequence ID" value="OAD71490.1"/>
    <property type="molecule type" value="Genomic_DNA"/>
</dbReference>
<dbReference type="CDD" id="cd09254">
    <property type="entry name" value="AP_delta-COPI_MHD"/>
    <property type="match status" value="1"/>
</dbReference>
<keyword evidence="16" id="KW-1185">Reference proteome</keyword>
<name>A0A163DIM1_PHYB8</name>
<keyword evidence="12" id="KW-0175">Coiled coil</keyword>
<keyword evidence="4 10" id="KW-0963">Cytoplasm</keyword>